<keyword evidence="1" id="KW-0812">Transmembrane</keyword>
<reference evidence="2 3" key="1">
    <citation type="submission" date="2017-03" db="EMBL/GenBank/DDBJ databases">
        <authorList>
            <person name="Afonso C.L."/>
            <person name="Miller P.J."/>
            <person name="Scott M.A."/>
            <person name="Spackman E."/>
            <person name="Goraichik I."/>
            <person name="Dimitrov K.M."/>
            <person name="Suarez D.L."/>
            <person name="Swayne D.E."/>
        </authorList>
    </citation>
    <scope>NUCLEOTIDE SEQUENCE [LARGE SCALE GENOMIC DNA]</scope>
    <source>
        <strain evidence="2 3">CECT 7066</strain>
    </source>
</reference>
<protein>
    <submittedName>
        <fullName evidence="2">Uncharacterized protein</fullName>
    </submittedName>
</protein>
<feature type="transmembrane region" description="Helical" evidence="1">
    <location>
        <begin position="36"/>
        <end position="59"/>
    </location>
</feature>
<dbReference type="RefSeq" id="WP_085853910.1">
    <property type="nucleotide sequence ID" value="NZ_FOPF01000004.1"/>
</dbReference>
<name>A0A1Y5SPM9_9RHOB</name>
<evidence type="ECO:0000313" key="3">
    <source>
        <dbReference type="Proteomes" id="UP000193870"/>
    </source>
</evidence>
<organism evidence="2 3">
    <name type="scientific">Palleronia marisminoris</name>
    <dbReference type="NCBI Taxonomy" id="315423"/>
    <lineage>
        <taxon>Bacteria</taxon>
        <taxon>Pseudomonadati</taxon>
        <taxon>Pseudomonadota</taxon>
        <taxon>Alphaproteobacteria</taxon>
        <taxon>Rhodobacterales</taxon>
        <taxon>Roseobacteraceae</taxon>
        <taxon>Palleronia</taxon>
    </lineage>
</organism>
<keyword evidence="3" id="KW-1185">Reference proteome</keyword>
<gene>
    <name evidence="2" type="ORF">PAM7066_01930</name>
</gene>
<feature type="transmembrane region" description="Helical" evidence="1">
    <location>
        <begin position="223"/>
        <end position="244"/>
    </location>
</feature>
<dbReference type="AlphaFoldDB" id="A0A1Y5SPM9"/>
<evidence type="ECO:0000313" key="2">
    <source>
        <dbReference type="EMBL" id="SLN43761.1"/>
    </source>
</evidence>
<accession>A0A1Y5SPM9</accession>
<sequence length="269" mass="28625">MIARLTGAASRGLLVAFLVAAPSLILPTVPTETAQVVAFVAIACMILTTIEYGSSSPCLFEFRDAGPFNRIRYGAGLLTVVLVSLVARHDIAPTGLTAFITSIGHVAGGLLDFPYSPLRIALPAVERPETFHAARSSLGVAILVFGGFFAVFAAELHRGRWPSSGMFNVWVNLPTFDPTRGGDVVARLDRDGKFNVVLGCILPLLFPLILGTEGGALGAQPQAMVWTVAFWIGLPFSLFMRGLAMQKIASMIEIRRSDSTAPRAGLVAL</sequence>
<keyword evidence="1" id="KW-0472">Membrane</keyword>
<dbReference type="STRING" id="315423.SAMN04488020_104307"/>
<evidence type="ECO:0000256" key="1">
    <source>
        <dbReference type="SAM" id="Phobius"/>
    </source>
</evidence>
<feature type="transmembrane region" description="Helical" evidence="1">
    <location>
        <begin position="138"/>
        <end position="156"/>
    </location>
</feature>
<dbReference type="Proteomes" id="UP000193870">
    <property type="component" value="Unassembled WGS sequence"/>
</dbReference>
<dbReference type="OrthoDB" id="7738422at2"/>
<keyword evidence="1" id="KW-1133">Transmembrane helix</keyword>
<dbReference type="EMBL" id="FWFV01000004">
    <property type="protein sequence ID" value="SLN43761.1"/>
    <property type="molecule type" value="Genomic_DNA"/>
</dbReference>
<feature type="transmembrane region" description="Helical" evidence="1">
    <location>
        <begin position="71"/>
        <end position="87"/>
    </location>
</feature>
<feature type="transmembrane region" description="Helical" evidence="1">
    <location>
        <begin position="12"/>
        <end position="30"/>
    </location>
</feature>
<proteinExistence type="predicted"/>
<feature type="transmembrane region" description="Helical" evidence="1">
    <location>
        <begin position="194"/>
        <end position="211"/>
    </location>
</feature>